<dbReference type="RefSeq" id="WP_145069128.1">
    <property type="nucleotide sequence ID" value="NZ_CP036287.1"/>
</dbReference>
<accession>A0A518BQT2</accession>
<keyword evidence="2" id="KW-1185">Reference proteome</keyword>
<dbReference type="EMBL" id="CP036287">
    <property type="protein sequence ID" value="QDU69329.1"/>
    <property type="molecule type" value="Genomic_DNA"/>
</dbReference>
<evidence type="ECO:0000313" key="2">
    <source>
        <dbReference type="Proteomes" id="UP000316921"/>
    </source>
</evidence>
<evidence type="ECO:0000313" key="1">
    <source>
        <dbReference type="EMBL" id="QDU69329.1"/>
    </source>
</evidence>
<gene>
    <name evidence="1" type="ORF">Pla133_44480</name>
</gene>
<protein>
    <submittedName>
        <fullName evidence="1">Uncharacterized protein</fullName>
    </submittedName>
</protein>
<proteinExistence type="predicted"/>
<organism evidence="1 2">
    <name type="scientific">Engelhardtia mirabilis</name>
    <dbReference type="NCBI Taxonomy" id="2528011"/>
    <lineage>
        <taxon>Bacteria</taxon>
        <taxon>Pseudomonadati</taxon>
        <taxon>Planctomycetota</taxon>
        <taxon>Planctomycetia</taxon>
        <taxon>Planctomycetia incertae sedis</taxon>
        <taxon>Engelhardtia</taxon>
    </lineage>
</organism>
<reference evidence="1 2" key="1">
    <citation type="submission" date="2019-02" db="EMBL/GenBank/DDBJ databases">
        <title>Deep-cultivation of Planctomycetes and their phenomic and genomic characterization uncovers novel biology.</title>
        <authorList>
            <person name="Wiegand S."/>
            <person name="Jogler M."/>
            <person name="Boedeker C."/>
            <person name="Pinto D."/>
            <person name="Vollmers J."/>
            <person name="Rivas-Marin E."/>
            <person name="Kohn T."/>
            <person name="Peeters S.H."/>
            <person name="Heuer A."/>
            <person name="Rast P."/>
            <person name="Oberbeckmann S."/>
            <person name="Bunk B."/>
            <person name="Jeske O."/>
            <person name="Meyerdierks A."/>
            <person name="Storesund J.E."/>
            <person name="Kallscheuer N."/>
            <person name="Luecker S."/>
            <person name="Lage O.M."/>
            <person name="Pohl T."/>
            <person name="Merkel B.J."/>
            <person name="Hornburger P."/>
            <person name="Mueller R.-W."/>
            <person name="Bruemmer F."/>
            <person name="Labrenz M."/>
            <person name="Spormann A.M."/>
            <person name="Op den Camp H."/>
            <person name="Overmann J."/>
            <person name="Amann R."/>
            <person name="Jetten M.S.M."/>
            <person name="Mascher T."/>
            <person name="Medema M.H."/>
            <person name="Devos D.P."/>
            <person name="Kaster A.-K."/>
            <person name="Ovreas L."/>
            <person name="Rohde M."/>
            <person name="Galperin M.Y."/>
            <person name="Jogler C."/>
        </authorList>
    </citation>
    <scope>NUCLEOTIDE SEQUENCE [LARGE SCALE GENOMIC DNA]</scope>
    <source>
        <strain evidence="1 2">Pla133</strain>
    </source>
</reference>
<sequence length="165" mass="16820">MALDVGVRYAEVWNQDLLAPELEAFLTAKGAELNCNGWSMHYGAGTPGSGGLTPSLDVTGCPSPGSTATLTLVGGPASALGWLGIGTLCDELSLFSGSLWIGPLSGIVAFPLQLTAEGSWSIAWQIPPASALTVSAPTVTTQALLLDNRAIGGVALSNALEIRVQ</sequence>
<dbReference type="Proteomes" id="UP000316921">
    <property type="component" value="Chromosome"/>
</dbReference>
<dbReference type="AlphaFoldDB" id="A0A518BQT2"/>
<dbReference type="KEGG" id="pbap:Pla133_44480"/>
<name>A0A518BQT2_9BACT</name>